<comment type="caution">
    <text evidence="1">The sequence shown here is derived from an EMBL/GenBank/DDBJ whole genome shotgun (WGS) entry which is preliminary data.</text>
</comment>
<gene>
    <name evidence="1" type="ORF">MERR_LOCUS18989</name>
</gene>
<name>A0A6D2J321_9BRAS</name>
<evidence type="ECO:0000313" key="1">
    <source>
        <dbReference type="EMBL" id="CAA7031754.1"/>
    </source>
</evidence>
<organism evidence="1 2">
    <name type="scientific">Microthlaspi erraticum</name>
    <dbReference type="NCBI Taxonomy" id="1685480"/>
    <lineage>
        <taxon>Eukaryota</taxon>
        <taxon>Viridiplantae</taxon>
        <taxon>Streptophyta</taxon>
        <taxon>Embryophyta</taxon>
        <taxon>Tracheophyta</taxon>
        <taxon>Spermatophyta</taxon>
        <taxon>Magnoliopsida</taxon>
        <taxon>eudicotyledons</taxon>
        <taxon>Gunneridae</taxon>
        <taxon>Pentapetalae</taxon>
        <taxon>rosids</taxon>
        <taxon>malvids</taxon>
        <taxon>Brassicales</taxon>
        <taxon>Brassicaceae</taxon>
        <taxon>Coluteocarpeae</taxon>
        <taxon>Microthlaspi</taxon>
    </lineage>
</organism>
<proteinExistence type="predicted"/>
<protein>
    <submittedName>
        <fullName evidence="1">Uncharacterized protein</fullName>
    </submittedName>
</protein>
<dbReference type="AlphaFoldDB" id="A0A6D2J321"/>
<sequence>MVDYVSSDHIYGVVGKSSSGVDGENLLYVAELMTMSPPRSKFLSFNLCLSILLFCLKFSKEFSGLMVPRFEIKDGDTCLADSATTHTILKDKKYFSYLKMKDSAESVSTICGSAKIILGSGSASFSLPRGTKFEVRDALYSPSLTGTY</sequence>
<dbReference type="Proteomes" id="UP000467841">
    <property type="component" value="Unassembled WGS sequence"/>
</dbReference>
<evidence type="ECO:0000313" key="2">
    <source>
        <dbReference type="Proteomes" id="UP000467841"/>
    </source>
</evidence>
<keyword evidence="2" id="KW-1185">Reference proteome</keyword>
<dbReference type="OrthoDB" id="1113265at2759"/>
<dbReference type="EMBL" id="CACVBM020001111">
    <property type="protein sequence ID" value="CAA7031754.1"/>
    <property type="molecule type" value="Genomic_DNA"/>
</dbReference>
<accession>A0A6D2J321</accession>
<reference evidence="1" key="1">
    <citation type="submission" date="2020-01" db="EMBL/GenBank/DDBJ databases">
        <authorList>
            <person name="Mishra B."/>
        </authorList>
    </citation>
    <scope>NUCLEOTIDE SEQUENCE [LARGE SCALE GENOMIC DNA]</scope>
</reference>